<name>A0ABN3II36_9ACTN</name>
<proteinExistence type="predicted"/>
<comment type="caution">
    <text evidence="2">The sequence shown here is derived from an EMBL/GenBank/DDBJ whole genome shotgun (WGS) entry which is preliminary data.</text>
</comment>
<gene>
    <name evidence="2" type="ORF">GCM10010420_36730</name>
</gene>
<protein>
    <submittedName>
        <fullName evidence="2">Uncharacterized protein</fullName>
    </submittedName>
</protein>
<keyword evidence="3" id="KW-1185">Reference proteome</keyword>
<evidence type="ECO:0000256" key="1">
    <source>
        <dbReference type="SAM" id="MobiDB-lite"/>
    </source>
</evidence>
<organism evidence="2 3">
    <name type="scientific">Streptomyces glaucosporus</name>
    <dbReference type="NCBI Taxonomy" id="284044"/>
    <lineage>
        <taxon>Bacteria</taxon>
        <taxon>Bacillati</taxon>
        <taxon>Actinomycetota</taxon>
        <taxon>Actinomycetes</taxon>
        <taxon>Kitasatosporales</taxon>
        <taxon>Streptomycetaceae</taxon>
        <taxon>Streptomyces</taxon>
    </lineage>
</organism>
<evidence type="ECO:0000313" key="3">
    <source>
        <dbReference type="Proteomes" id="UP001500058"/>
    </source>
</evidence>
<dbReference type="EMBL" id="BAAATJ010000017">
    <property type="protein sequence ID" value="GAA2405539.1"/>
    <property type="molecule type" value="Genomic_DNA"/>
</dbReference>
<sequence length="123" mass="13497">MSNRSDNGAETLADEADSLRRRLPASPLSDRLPDLVAVSHRLGTARTLHARLSDEVLFRVTGAEGPVSREYRHLVGALSSAAASVGRALQGLTEVYEQFGFLYWFATTPTPQIYVMPDRPPTE</sequence>
<dbReference type="Proteomes" id="UP001500058">
    <property type="component" value="Unassembled WGS sequence"/>
</dbReference>
<reference evidence="2 3" key="1">
    <citation type="journal article" date="2019" name="Int. J. Syst. Evol. Microbiol.">
        <title>The Global Catalogue of Microorganisms (GCM) 10K type strain sequencing project: providing services to taxonomists for standard genome sequencing and annotation.</title>
        <authorList>
            <consortium name="The Broad Institute Genomics Platform"/>
            <consortium name="The Broad Institute Genome Sequencing Center for Infectious Disease"/>
            <person name="Wu L."/>
            <person name="Ma J."/>
        </authorList>
    </citation>
    <scope>NUCLEOTIDE SEQUENCE [LARGE SCALE GENOMIC DNA]</scope>
    <source>
        <strain evidence="2 3">JCM 6921</strain>
    </source>
</reference>
<feature type="region of interest" description="Disordered" evidence="1">
    <location>
        <begin position="1"/>
        <end position="27"/>
    </location>
</feature>
<evidence type="ECO:0000313" key="2">
    <source>
        <dbReference type="EMBL" id="GAA2405539.1"/>
    </source>
</evidence>
<accession>A0ABN3II36</accession>
<dbReference type="RefSeq" id="WP_344632134.1">
    <property type="nucleotide sequence ID" value="NZ_BAAATJ010000017.1"/>
</dbReference>